<name>A0AC61PPZ7_9FIRM</name>
<gene>
    <name evidence="1" type="ORF">SAMN06297397_2942</name>
</gene>
<evidence type="ECO:0000313" key="2">
    <source>
        <dbReference type="Proteomes" id="UP000192328"/>
    </source>
</evidence>
<evidence type="ECO:0000313" key="1">
    <source>
        <dbReference type="EMBL" id="SMC88199.1"/>
    </source>
</evidence>
<sequence>MSYRIQTLTSRDGYELSLRFYEADAPKAVVKFIHGMEEYQDRYESFAEYLREAGYTVVTADLRGHGKNAPVLSHIADKEGHLRLLEDEEVILDEIHGRWPGMPVILFGHSMGTIIARAFLQKHSEEFHKVVLSGYPNPNGAAGAGIVLTEMIAAVKGGKGYSKMVDGMVLGPFAKAVPNAVTPQDWLSVNRENVQRYIADPLCGVRFTLGSYNALFHLIRMMDSPENYEEVRKDLPILLISGKEDPCTGGEKGRGDSENRLRRAGFRNLEIVTLDGMRHEILNENGREDVYLRILDFIEKE</sequence>
<comment type="caution">
    <text evidence="1">The sequence shown here is derived from an EMBL/GenBank/DDBJ whole genome shotgun (WGS) entry which is preliminary data.</text>
</comment>
<dbReference type="EMBL" id="FWXZ01000008">
    <property type="protein sequence ID" value="SMC88199.1"/>
    <property type="molecule type" value="Genomic_DNA"/>
</dbReference>
<reference evidence="1" key="1">
    <citation type="submission" date="2017-04" db="EMBL/GenBank/DDBJ databases">
        <authorList>
            <person name="Varghese N."/>
            <person name="Submissions S."/>
        </authorList>
    </citation>
    <scope>NUCLEOTIDE SEQUENCE</scope>
    <source>
        <strain evidence="1">WTE2008</strain>
    </source>
</reference>
<organism evidence="1 2">
    <name type="scientific">Aristaeella lactis</name>
    <dbReference type="NCBI Taxonomy" id="3046383"/>
    <lineage>
        <taxon>Bacteria</taxon>
        <taxon>Bacillati</taxon>
        <taxon>Bacillota</taxon>
        <taxon>Clostridia</taxon>
        <taxon>Eubacteriales</taxon>
        <taxon>Aristaeellaceae</taxon>
        <taxon>Aristaeella</taxon>
    </lineage>
</organism>
<accession>A0AC61PPZ7</accession>
<keyword evidence="2" id="KW-1185">Reference proteome</keyword>
<proteinExistence type="predicted"/>
<keyword evidence="1" id="KW-0378">Hydrolase</keyword>
<protein>
    <submittedName>
        <fullName evidence="1">Lysophospholipase, alpha-beta hydrolase superfamily</fullName>
    </submittedName>
</protein>
<dbReference type="Proteomes" id="UP000192328">
    <property type="component" value="Unassembled WGS sequence"/>
</dbReference>